<dbReference type="Proteomes" id="UP000234639">
    <property type="component" value="Unassembled WGS sequence"/>
</dbReference>
<protein>
    <recommendedName>
        <fullName evidence="3">DUF4878 domain-containing protein</fullName>
    </recommendedName>
</protein>
<name>A0A2I1NBW4_9BACT</name>
<dbReference type="EMBL" id="PKHU01000002">
    <property type="protein sequence ID" value="PKZ29845.1"/>
    <property type="molecule type" value="Genomic_DNA"/>
</dbReference>
<evidence type="ECO:0008006" key="3">
    <source>
        <dbReference type="Google" id="ProtNLM"/>
    </source>
</evidence>
<sequence length="142" mass="16783">MYKKLILTLFVFLFITGCSKKINEENPVDVVYNFILLCEEGKIDEAEKLLAPKNNLDYMDKFKDKNGGKDLFYIDYDYKGNDDVVELKFDYLKDQSSPTIAVVKLTSNYKKQNHIFEKNIVLHMIDAKWRIYDFLFMPVKVK</sequence>
<evidence type="ECO:0000313" key="1">
    <source>
        <dbReference type="EMBL" id="PKZ29845.1"/>
    </source>
</evidence>
<dbReference type="AlphaFoldDB" id="A0A2I1NBW4"/>
<dbReference type="RefSeq" id="WP_101636869.1">
    <property type="nucleotide sequence ID" value="NZ_JAPXGI010000001.1"/>
</dbReference>
<comment type="caution">
    <text evidence="1">The sequence shown here is derived from an EMBL/GenBank/DDBJ whole genome shotgun (WGS) entry which is preliminary data.</text>
</comment>
<reference evidence="1 2" key="1">
    <citation type="submission" date="2017-12" db="EMBL/GenBank/DDBJ databases">
        <title>Phylogenetic diversity of female urinary microbiome.</title>
        <authorList>
            <person name="Thomas-White K."/>
            <person name="Wolfe A.J."/>
        </authorList>
    </citation>
    <scope>NUCLEOTIDE SEQUENCE [LARGE SCALE GENOMIC DNA]</scope>
    <source>
        <strain evidence="1 2">UMB0112</strain>
    </source>
</reference>
<gene>
    <name evidence="1" type="ORF">CYJ41_02845</name>
</gene>
<accession>A0A2I1NBW4</accession>
<proteinExistence type="predicted"/>
<evidence type="ECO:0000313" key="2">
    <source>
        <dbReference type="Proteomes" id="UP000234639"/>
    </source>
</evidence>
<dbReference type="PROSITE" id="PS51257">
    <property type="entry name" value="PROKAR_LIPOPROTEIN"/>
    <property type="match status" value="1"/>
</dbReference>
<organism evidence="1 2">
    <name type="scientific">Campylobacter ureolyticus</name>
    <dbReference type="NCBI Taxonomy" id="827"/>
    <lineage>
        <taxon>Bacteria</taxon>
        <taxon>Pseudomonadati</taxon>
        <taxon>Campylobacterota</taxon>
        <taxon>Epsilonproteobacteria</taxon>
        <taxon>Campylobacterales</taxon>
        <taxon>Campylobacteraceae</taxon>
        <taxon>Campylobacter</taxon>
    </lineage>
</organism>